<dbReference type="GO" id="GO:0005829">
    <property type="term" value="C:cytosol"/>
    <property type="evidence" value="ECO:0007669"/>
    <property type="project" value="TreeGrafter"/>
</dbReference>
<evidence type="ECO:0000313" key="11">
    <source>
        <dbReference type="EMBL" id="TQN40761.1"/>
    </source>
</evidence>
<evidence type="ECO:0000256" key="5">
    <source>
        <dbReference type="ARBA" id="ARBA00022679"/>
    </source>
</evidence>
<keyword evidence="9" id="KW-0784">Thiamine biosynthesis</keyword>
<organism evidence="11 12">
    <name type="scientific">Blastococcus colisei</name>
    <dbReference type="NCBI Taxonomy" id="1564162"/>
    <lineage>
        <taxon>Bacteria</taxon>
        <taxon>Bacillati</taxon>
        <taxon>Actinomycetota</taxon>
        <taxon>Actinomycetes</taxon>
        <taxon>Geodermatophilales</taxon>
        <taxon>Geodermatophilaceae</taxon>
        <taxon>Blastococcus</taxon>
    </lineage>
</organism>
<sequence length="273" mass="28074">MTAGRTPTALTVAGSDPSGGAGIQADLKTFSALGVYGTAVLTALTAQNTRGVTGIHPVPAKFVGLQLRTLLDDVEVHATKLGMLGTAEVVREVAAVLTERHPGPVVCDPVMVATSGDRLIDEDAVAAVRTDLLPLADLITPNAPEAAVLLGVEPGTDADDLPDQARALLDLGPRAVLLKGGHLGGEESVDVLATRDGVWTTRRPRVATTATHGTGCTLSAAIAALAARSRSSDWLPLVEEARDYLHRALEGGRGLGIGSGHGPVHHFAGIWPT</sequence>
<evidence type="ECO:0000256" key="6">
    <source>
        <dbReference type="ARBA" id="ARBA00022741"/>
    </source>
</evidence>
<dbReference type="EMBL" id="VFQE01000001">
    <property type="protein sequence ID" value="TQN40761.1"/>
    <property type="molecule type" value="Genomic_DNA"/>
</dbReference>
<dbReference type="SUPFAM" id="SSF53613">
    <property type="entry name" value="Ribokinase-like"/>
    <property type="match status" value="1"/>
</dbReference>
<comment type="catalytic activity">
    <reaction evidence="2">
        <text>4-amino-2-methyl-5-(phosphooxymethyl)pyrimidine + ATP = 4-amino-2-methyl-5-(diphosphooxymethyl)pyrimidine + ADP</text>
        <dbReference type="Rhea" id="RHEA:19893"/>
        <dbReference type="ChEBI" id="CHEBI:30616"/>
        <dbReference type="ChEBI" id="CHEBI:57841"/>
        <dbReference type="ChEBI" id="CHEBI:58354"/>
        <dbReference type="ChEBI" id="CHEBI:456216"/>
        <dbReference type="EC" id="2.7.4.7"/>
    </reaction>
</comment>
<dbReference type="InterPro" id="IPR029056">
    <property type="entry name" value="Ribokinase-like"/>
</dbReference>
<comment type="caution">
    <text evidence="11">The sequence shown here is derived from an EMBL/GenBank/DDBJ whole genome shotgun (WGS) entry which is preliminary data.</text>
</comment>
<accession>A0A543P9K4</accession>
<dbReference type="CDD" id="cd01169">
    <property type="entry name" value="HMPP_kinase"/>
    <property type="match status" value="1"/>
</dbReference>
<evidence type="ECO:0000256" key="2">
    <source>
        <dbReference type="ARBA" id="ARBA00000565"/>
    </source>
</evidence>
<dbReference type="GO" id="GO:0005524">
    <property type="term" value="F:ATP binding"/>
    <property type="evidence" value="ECO:0007669"/>
    <property type="project" value="UniProtKB-KW"/>
</dbReference>
<dbReference type="PANTHER" id="PTHR20858">
    <property type="entry name" value="PHOSPHOMETHYLPYRIMIDINE KINASE"/>
    <property type="match status" value="1"/>
</dbReference>
<evidence type="ECO:0000256" key="9">
    <source>
        <dbReference type="ARBA" id="ARBA00022977"/>
    </source>
</evidence>
<keyword evidence="6" id="KW-0547">Nucleotide-binding</keyword>
<dbReference type="GO" id="GO:0009228">
    <property type="term" value="P:thiamine biosynthetic process"/>
    <property type="evidence" value="ECO:0007669"/>
    <property type="project" value="UniProtKB-KW"/>
</dbReference>
<dbReference type="GO" id="GO:0008902">
    <property type="term" value="F:hydroxymethylpyrimidine kinase activity"/>
    <property type="evidence" value="ECO:0007669"/>
    <property type="project" value="UniProtKB-EC"/>
</dbReference>
<dbReference type="NCBIfam" id="TIGR00097">
    <property type="entry name" value="HMP-P_kinase"/>
    <property type="match status" value="1"/>
</dbReference>
<protein>
    <submittedName>
        <fullName evidence="11">Hydroxymethylpyrimidine kinase /phosphomethylpyrimidine kinase</fullName>
    </submittedName>
</protein>
<dbReference type="InterPro" id="IPR013749">
    <property type="entry name" value="PM/HMP-P_kinase-1"/>
</dbReference>
<reference evidence="11 12" key="1">
    <citation type="submission" date="2019-06" db="EMBL/GenBank/DDBJ databases">
        <title>Sequencing the genomes of 1000 actinobacteria strains.</title>
        <authorList>
            <person name="Klenk H.-P."/>
        </authorList>
    </citation>
    <scope>NUCLEOTIDE SEQUENCE [LARGE SCALE GENOMIC DNA]</scope>
    <source>
        <strain evidence="11 12">DSM 46837</strain>
    </source>
</reference>
<dbReference type="InterPro" id="IPR004399">
    <property type="entry name" value="HMP/HMP-P_kinase_dom"/>
</dbReference>
<keyword evidence="12" id="KW-1185">Reference proteome</keyword>
<keyword evidence="8" id="KW-0067">ATP-binding</keyword>
<dbReference type="PANTHER" id="PTHR20858:SF17">
    <property type="entry name" value="HYDROXYMETHYLPYRIMIDINE_PHOSPHOMETHYLPYRIMIDINE KINASE THI20-RELATED"/>
    <property type="match status" value="1"/>
</dbReference>
<proteinExistence type="predicted"/>
<evidence type="ECO:0000256" key="1">
    <source>
        <dbReference type="ARBA" id="ARBA00000151"/>
    </source>
</evidence>
<dbReference type="Proteomes" id="UP000319865">
    <property type="component" value="Unassembled WGS sequence"/>
</dbReference>
<evidence type="ECO:0000313" key="12">
    <source>
        <dbReference type="Proteomes" id="UP000319865"/>
    </source>
</evidence>
<dbReference type="UniPathway" id="UPA00060">
    <property type="reaction ID" value="UER00138"/>
</dbReference>
<comment type="function">
    <text evidence="3">Catalyzes the phosphorylation of hydroxymethylpyrimidine phosphate (HMP-P) to HMP-PP, and of HMP to HMP-P.</text>
</comment>
<dbReference type="Gene3D" id="3.40.1190.20">
    <property type="match status" value="1"/>
</dbReference>
<dbReference type="AlphaFoldDB" id="A0A543P9K4"/>
<dbReference type="GO" id="GO:0009229">
    <property type="term" value="P:thiamine diphosphate biosynthetic process"/>
    <property type="evidence" value="ECO:0007669"/>
    <property type="project" value="UniProtKB-UniPathway"/>
</dbReference>
<dbReference type="RefSeq" id="WP_142023596.1">
    <property type="nucleotide sequence ID" value="NZ_VFQE01000001.1"/>
</dbReference>
<name>A0A543P9K4_9ACTN</name>
<keyword evidence="7 11" id="KW-0418">Kinase</keyword>
<dbReference type="OrthoDB" id="34166at2"/>
<evidence type="ECO:0000259" key="10">
    <source>
        <dbReference type="Pfam" id="PF08543"/>
    </source>
</evidence>
<gene>
    <name evidence="11" type="ORF">FHU33_0110</name>
</gene>
<keyword evidence="5" id="KW-0808">Transferase</keyword>
<evidence type="ECO:0000256" key="4">
    <source>
        <dbReference type="ARBA" id="ARBA00004769"/>
    </source>
</evidence>
<dbReference type="FunFam" id="3.40.1190.20:FF:000003">
    <property type="entry name" value="Phosphomethylpyrimidine kinase ThiD"/>
    <property type="match status" value="1"/>
</dbReference>
<comment type="catalytic activity">
    <reaction evidence="1">
        <text>4-amino-5-hydroxymethyl-2-methylpyrimidine + ATP = 4-amino-2-methyl-5-(phosphooxymethyl)pyrimidine + ADP + H(+)</text>
        <dbReference type="Rhea" id="RHEA:23096"/>
        <dbReference type="ChEBI" id="CHEBI:15378"/>
        <dbReference type="ChEBI" id="CHEBI:16892"/>
        <dbReference type="ChEBI" id="CHEBI:30616"/>
        <dbReference type="ChEBI" id="CHEBI:58354"/>
        <dbReference type="ChEBI" id="CHEBI:456216"/>
        <dbReference type="EC" id="2.7.1.49"/>
    </reaction>
</comment>
<comment type="pathway">
    <text evidence="4">Cofactor biosynthesis; thiamine diphosphate biosynthesis; 4-amino-2-methyl-5-diphosphomethylpyrimidine from 5-amino-1-(5-phospho-D-ribosyl)imidazole: step 3/3.</text>
</comment>
<dbReference type="Pfam" id="PF08543">
    <property type="entry name" value="Phos_pyr_kin"/>
    <property type="match status" value="1"/>
</dbReference>
<evidence type="ECO:0000256" key="3">
    <source>
        <dbReference type="ARBA" id="ARBA00003848"/>
    </source>
</evidence>
<feature type="domain" description="Pyridoxamine kinase/Phosphomethylpyrimidine kinase" evidence="10">
    <location>
        <begin position="16"/>
        <end position="265"/>
    </location>
</feature>
<evidence type="ECO:0000256" key="8">
    <source>
        <dbReference type="ARBA" id="ARBA00022840"/>
    </source>
</evidence>
<dbReference type="GO" id="GO:0008972">
    <property type="term" value="F:phosphomethylpyrimidine kinase activity"/>
    <property type="evidence" value="ECO:0007669"/>
    <property type="project" value="UniProtKB-EC"/>
</dbReference>
<evidence type="ECO:0000256" key="7">
    <source>
        <dbReference type="ARBA" id="ARBA00022777"/>
    </source>
</evidence>